<keyword evidence="4" id="KW-1185">Reference proteome</keyword>
<organism evidence="3 4">
    <name type="scientific">Peptostreptococcus equinus</name>
    <dbReference type="NCBI Taxonomy" id="3003601"/>
    <lineage>
        <taxon>Bacteria</taxon>
        <taxon>Bacillati</taxon>
        <taxon>Bacillota</taxon>
        <taxon>Clostridia</taxon>
        <taxon>Peptostreptococcales</taxon>
        <taxon>Peptostreptococcaceae</taxon>
        <taxon>Peptostreptococcus</taxon>
    </lineage>
</organism>
<dbReference type="Proteomes" id="UP001164187">
    <property type="component" value="Chromosome"/>
</dbReference>
<dbReference type="SUPFAM" id="SSF69360">
    <property type="entry name" value="Cell wall binding repeat"/>
    <property type="match status" value="1"/>
</dbReference>
<evidence type="ECO:0008006" key="5">
    <source>
        <dbReference type="Google" id="ProtNLM"/>
    </source>
</evidence>
<reference evidence="3" key="1">
    <citation type="submission" date="2022-12" db="EMBL/GenBank/DDBJ databases">
        <title>Peptostreptococcus.</title>
        <authorList>
            <person name="Lee S.H."/>
        </authorList>
    </citation>
    <scope>NUCLEOTIDE SEQUENCE</scope>
    <source>
        <strain evidence="3">CBA3647</strain>
    </source>
</reference>
<sequence>MGIPELKISFMEAKNRDLEGATTGVVLLILKETTLSGIHEYLSIEDVKEEYTPTNLQYIKDAFIGNVQDIKVGVNNLEARAYTPSKVIVCIVNETFTLDKALEECEGYEFNYMCMPDATDEVENPSVAVEVSNQKTSVSTKKGWVQENGKWYYYIDGKKKVGWLKSGTKWFYMKPDEGEMAVGWLQYNKHWFYFNKNGYMLTGEQTIDGKKYKFNSEGYLL</sequence>
<protein>
    <recommendedName>
        <fullName evidence="5">Cell wall binding repeat-containing protein</fullName>
    </recommendedName>
</protein>
<name>A0ABY7JQX7_9FIRM</name>
<evidence type="ECO:0000313" key="3">
    <source>
        <dbReference type="EMBL" id="WAW14370.1"/>
    </source>
</evidence>
<feature type="repeat" description="Cell wall-binding" evidence="2">
    <location>
        <begin position="181"/>
        <end position="200"/>
    </location>
</feature>
<dbReference type="Pfam" id="PF01473">
    <property type="entry name" value="Choline_bind_1"/>
    <property type="match status" value="3"/>
</dbReference>
<evidence type="ECO:0000256" key="1">
    <source>
        <dbReference type="ARBA" id="ARBA00022737"/>
    </source>
</evidence>
<gene>
    <name evidence="3" type="ORF">O0R46_07105</name>
</gene>
<dbReference type="InterPro" id="IPR018337">
    <property type="entry name" value="Cell_wall/Cho-bd_repeat"/>
</dbReference>
<keyword evidence="1" id="KW-0677">Repeat</keyword>
<evidence type="ECO:0000256" key="2">
    <source>
        <dbReference type="PROSITE-ProRule" id="PRU00591"/>
    </source>
</evidence>
<proteinExistence type="predicted"/>
<dbReference type="Gene3D" id="2.10.270.10">
    <property type="entry name" value="Cholin Binding"/>
    <property type="match status" value="1"/>
</dbReference>
<evidence type="ECO:0000313" key="4">
    <source>
        <dbReference type="Proteomes" id="UP001164187"/>
    </source>
</evidence>
<dbReference type="EMBL" id="CP114052">
    <property type="protein sequence ID" value="WAW14370.1"/>
    <property type="molecule type" value="Genomic_DNA"/>
</dbReference>
<dbReference type="PROSITE" id="PS51170">
    <property type="entry name" value="CW"/>
    <property type="match status" value="1"/>
</dbReference>
<accession>A0ABY7JQX7</accession>
<dbReference type="RefSeq" id="WP_269311041.1">
    <property type="nucleotide sequence ID" value="NZ_CP114052.1"/>
</dbReference>